<name>A0A1G9J2W0_9FIRM</name>
<comment type="cofactor">
    <cofactor evidence="1">
        <name>pyridoxal 5'-phosphate</name>
        <dbReference type="ChEBI" id="CHEBI:597326"/>
    </cofactor>
</comment>
<proteinExistence type="inferred from homology"/>
<organism evidence="4 5">
    <name type="scientific">Natronincola ferrireducens</name>
    <dbReference type="NCBI Taxonomy" id="393762"/>
    <lineage>
        <taxon>Bacteria</taxon>
        <taxon>Bacillati</taxon>
        <taxon>Bacillota</taxon>
        <taxon>Clostridia</taxon>
        <taxon>Peptostreptococcales</taxon>
        <taxon>Natronincolaceae</taxon>
        <taxon>Natronincola</taxon>
    </lineage>
</organism>
<dbReference type="InterPro" id="IPR015421">
    <property type="entry name" value="PyrdxlP-dep_Trfase_major"/>
</dbReference>
<dbReference type="InterPro" id="IPR015424">
    <property type="entry name" value="PyrdxlP-dep_Trfase"/>
</dbReference>
<dbReference type="PROSITE" id="PS00600">
    <property type="entry name" value="AA_TRANSFER_CLASS_3"/>
    <property type="match status" value="1"/>
</dbReference>
<sequence>MIDIKEYKIHKNKEFISIDMSLSWGKEDTNNYYKKYMNPQLANLLNLLGLTKHFVEAQGTKVWDERREVYTDFLGAYGSLNIGHNNEYVIKSLEKVKATPNLLQTFINPITTALAINLATIAPGNLQHTFFCNSGAEAVEGALKLAKIATGKSRIVYCKGSFHGKSLGALSVTGRNKYKQYFGPLVPLSQEVTYGCIDELHNVLKKYNDISAFIVEPIQGEGGIIVPPKGYLKKAEALCKQHKVLLIIDEVQTGFGRTGYWFSSDEENVYPDILCMAKSLGGGVMPIGAYITTQEVWNKGYGSLEKCLLHTSTFGGNTWASAAAIATLEYIQQHNLVEETKIKGGYLLKQLQVLKDKYPLLKEVRGKGLMIGLEFHSVKDNRFFNKFLKGKTGELLEEYVGGLIATELLNNYNIITAYTLNNPNVIRIEPPLTISYEELDGFVYALENILKKYKGVTALAINNFKNIFQSTLRRS</sequence>
<dbReference type="RefSeq" id="WP_244269570.1">
    <property type="nucleotide sequence ID" value="NZ_FNFP01000015.1"/>
</dbReference>
<dbReference type="FunFam" id="3.40.640.10:FF:000004">
    <property type="entry name" value="Acetylornithine aminotransferase"/>
    <property type="match status" value="1"/>
</dbReference>
<dbReference type="CDD" id="cd00610">
    <property type="entry name" value="OAT_like"/>
    <property type="match status" value="1"/>
</dbReference>
<dbReference type="GO" id="GO:0030170">
    <property type="term" value="F:pyridoxal phosphate binding"/>
    <property type="evidence" value="ECO:0007669"/>
    <property type="project" value="InterPro"/>
</dbReference>
<protein>
    <submittedName>
        <fullName evidence="4">Putrescine aminotransferase</fullName>
    </submittedName>
</protein>
<dbReference type="PANTHER" id="PTHR11986:SF121">
    <property type="entry name" value="BLR3010 PROTEIN"/>
    <property type="match status" value="1"/>
</dbReference>
<gene>
    <name evidence="4" type="ORF">SAMN05660472_02999</name>
</gene>
<accession>A0A1G9J2W0</accession>
<comment type="similarity">
    <text evidence="3">Belongs to the class-III pyridoxal-phosphate-dependent aminotransferase family.</text>
</comment>
<dbReference type="Proteomes" id="UP000198718">
    <property type="component" value="Unassembled WGS sequence"/>
</dbReference>
<evidence type="ECO:0000256" key="2">
    <source>
        <dbReference type="ARBA" id="ARBA00022898"/>
    </source>
</evidence>
<keyword evidence="4" id="KW-0808">Transferase</keyword>
<dbReference type="InterPro" id="IPR049704">
    <property type="entry name" value="Aminotrans_3_PPA_site"/>
</dbReference>
<keyword evidence="5" id="KW-1185">Reference proteome</keyword>
<evidence type="ECO:0000313" key="5">
    <source>
        <dbReference type="Proteomes" id="UP000198718"/>
    </source>
</evidence>
<dbReference type="SUPFAM" id="SSF53383">
    <property type="entry name" value="PLP-dependent transferases"/>
    <property type="match status" value="1"/>
</dbReference>
<dbReference type="Pfam" id="PF00202">
    <property type="entry name" value="Aminotran_3"/>
    <property type="match status" value="1"/>
</dbReference>
<dbReference type="GO" id="GO:0008483">
    <property type="term" value="F:transaminase activity"/>
    <property type="evidence" value="ECO:0007669"/>
    <property type="project" value="UniProtKB-KW"/>
</dbReference>
<keyword evidence="4" id="KW-0032">Aminotransferase</keyword>
<evidence type="ECO:0000256" key="1">
    <source>
        <dbReference type="ARBA" id="ARBA00001933"/>
    </source>
</evidence>
<evidence type="ECO:0000313" key="4">
    <source>
        <dbReference type="EMBL" id="SDL31681.1"/>
    </source>
</evidence>
<evidence type="ECO:0000256" key="3">
    <source>
        <dbReference type="RuleBase" id="RU003560"/>
    </source>
</evidence>
<dbReference type="PANTHER" id="PTHR11986">
    <property type="entry name" value="AMINOTRANSFERASE CLASS III"/>
    <property type="match status" value="1"/>
</dbReference>
<dbReference type="InterPro" id="IPR050103">
    <property type="entry name" value="Class-III_PLP-dep_AT"/>
</dbReference>
<dbReference type="Gene3D" id="3.40.640.10">
    <property type="entry name" value="Type I PLP-dependent aspartate aminotransferase-like (Major domain)"/>
    <property type="match status" value="1"/>
</dbReference>
<dbReference type="AlphaFoldDB" id="A0A1G9J2W0"/>
<reference evidence="4 5" key="1">
    <citation type="submission" date="2016-10" db="EMBL/GenBank/DDBJ databases">
        <authorList>
            <person name="de Groot N.N."/>
        </authorList>
    </citation>
    <scope>NUCLEOTIDE SEQUENCE [LARGE SCALE GENOMIC DNA]</scope>
    <source>
        <strain evidence="4 5">DSM 18346</strain>
    </source>
</reference>
<keyword evidence="2 3" id="KW-0663">Pyridoxal phosphate</keyword>
<dbReference type="InterPro" id="IPR015422">
    <property type="entry name" value="PyrdxlP-dep_Trfase_small"/>
</dbReference>
<dbReference type="GO" id="GO:0042802">
    <property type="term" value="F:identical protein binding"/>
    <property type="evidence" value="ECO:0007669"/>
    <property type="project" value="TreeGrafter"/>
</dbReference>
<dbReference type="InterPro" id="IPR005814">
    <property type="entry name" value="Aminotrans_3"/>
</dbReference>
<dbReference type="EMBL" id="FNFP01000015">
    <property type="protein sequence ID" value="SDL31681.1"/>
    <property type="molecule type" value="Genomic_DNA"/>
</dbReference>
<dbReference type="STRING" id="393762.SAMN05660472_02999"/>
<dbReference type="Gene3D" id="3.90.1150.10">
    <property type="entry name" value="Aspartate Aminotransferase, domain 1"/>
    <property type="match status" value="1"/>
</dbReference>